<protein>
    <recommendedName>
        <fullName evidence="2">DUF8147 domain-containing protein</fullName>
    </recommendedName>
</protein>
<dbReference type="AlphaFoldDB" id="F8D472"/>
<dbReference type="EMBL" id="CP002839">
    <property type="protein sequence ID" value="AEH37471.1"/>
    <property type="molecule type" value="Genomic_DNA"/>
</dbReference>
<dbReference type="RefSeq" id="WP_013880361.1">
    <property type="nucleotide sequence ID" value="NC_015666.1"/>
</dbReference>
<feature type="transmembrane region" description="Helical" evidence="1">
    <location>
        <begin position="96"/>
        <end position="116"/>
    </location>
</feature>
<keyword evidence="1" id="KW-1133">Transmembrane helix</keyword>
<feature type="transmembrane region" description="Helical" evidence="1">
    <location>
        <begin position="38"/>
        <end position="59"/>
    </location>
</feature>
<dbReference type="STRING" id="797210.Halxa_2855"/>
<dbReference type="Pfam" id="PF26472">
    <property type="entry name" value="DUF8147"/>
    <property type="match status" value="1"/>
</dbReference>
<name>F8D472_HALXS</name>
<keyword evidence="4" id="KW-1185">Reference proteome</keyword>
<reference evidence="3 4" key="1">
    <citation type="journal article" date="2012" name="Stand. Genomic Sci.">
        <title>Complete genome sequence of Halopiger xanaduensis type strain (SH-6(T)).</title>
        <authorList>
            <person name="Anderson I."/>
            <person name="Tindall B.J."/>
            <person name="Rohde M."/>
            <person name="Lucas S."/>
            <person name="Han J."/>
            <person name="Lapidus A."/>
            <person name="Cheng J.F."/>
            <person name="Goodwin L."/>
            <person name="Pitluck S."/>
            <person name="Peters L."/>
            <person name="Pati A."/>
            <person name="Mikhailova N."/>
            <person name="Pagani I."/>
            <person name="Teshima H."/>
            <person name="Han C."/>
            <person name="Tapia R."/>
            <person name="Land M."/>
            <person name="Woyke T."/>
            <person name="Klenk H.P."/>
            <person name="Kyrpides N."/>
            <person name="Ivanova N."/>
        </authorList>
    </citation>
    <scope>NUCLEOTIDE SEQUENCE [LARGE SCALE GENOMIC DNA]</scope>
    <source>
        <strain evidence="4">DSM 18323 / JCM 14033 / SH-6</strain>
    </source>
</reference>
<feature type="domain" description="DUF8147" evidence="2">
    <location>
        <begin position="3"/>
        <end position="116"/>
    </location>
</feature>
<organism evidence="3 4">
    <name type="scientific">Halopiger xanaduensis (strain DSM 18323 / JCM 14033 / SH-6)</name>
    <dbReference type="NCBI Taxonomy" id="797210"/>
    <lineage>
        <taxon>Archaea</taxon>
        <taxon>Methanobacteriati</taxon>
        <taxon>Methanobacteriota</taxon>
        <taxon>Stenosarchaea group</taxon>
        <taxon>Halobacteria</taxon>
        <taxon>Halobacteriales</taxon>
        <taxon>Natrialbaceae</taxon>
        <taxon>Halopiger</taxon>
    </lineage>
</organism>
<dbReference type="Proteomes" id="UP000006794">
    <property type="component" value="Chromosome"/>
</dbReference>
<evidence type="ECO:0000313" key="3">
    <source>
        <dbReference type="EMBL" id="AEH37471.1"/>
    </source>
</evidence>
<evidence type="ECO:0000256" key="1">
    <source>
        <dbReference type="SAM" id="Phobius"/>
    </source>
</evidence>
<feature type="transmembrane region" description="Helical" evidence="1">
    <location>
        <begin position="7"/>
        <end position="32"/>
    </location>
</feature>
<keyword evidence="1" id="KW-0812">Transmembrane</keyword>
<dbReference type="KEGG" id="hxa:Halxa_2855"/>
<evidence type="ECO:0000313" key="4">
    <source>
        <dbReference type="Proteomes" id="UP000006794"/>
    </source>
</evidence>
<dbReference type="GeneID" id="10797808"/>
<evidence type="ECO:0000259" key="2">
    <source>
        <dbReference type="Pfam" id="PF26472"/>
    </source>
</evidence>
<feature type="transmembrane region" description="Helical" evidence="1">
    <location>
        <begin position="71"/>
        <end position="90"/>
    </location>
</feature>
<dbReference type="OrthoDB" id="206527at2157"/>
<accession>F8D472</accession>
<dbReference type="HOGENOM" id="CLU_1965621_0_0_2"/>
<dbReference type="InterPro" id="IPR058460">
    <property type="entry name" value="DUF8147"/>
</dbReference>
<gene>
    <name evidence="3" type="ordered locus">Halxa_2855</name>
</gene>
<proteinExistence type="predicted"/>
<sequence>MSLKTGVLALVAGIATFFGVGIGVTAITAHWIEFSVFLGLLTGTVAGAVVTIGVSVGFVDDVPDGRQRIGGTVIGFGIGFVGGIVGGAALEPIGTVSSLGVGLLVGVLIAVGVWRYTGRSAAAPS</sequence>
<keyword evidence="1" id="KW-0472">Membrane</keyword>